<protein>
    <submittedName>
        <fullName evidence="1">General substrate transporter</fullName>
    </submittedName>
</protein>
<sequence length="187" mass="20890">MSGQVWGQLTGMNIDVLLTSNDRSGLLFIDSLGRRPLLMYGAIIMPTWLFGVSCLMGVHGHYVPSVDGNLNIRWSVPSKPAARAIIACNYLFVAQLFHHLGPGIGFTCPKFPLKRRAIGNGFCGAWNWIFNFALVFFVAPAFQNIQWKTYLLFAAFCRAMANHVFLMFPETKGKTLEEIDIISAENI</sequence>
<name>A0ACC3TDB6_9ASCO</name>
<accession>A0ACC3TDB6</accession>
<comment type="caution">
    <text evidence="1">The sequence shown here is derived from an EMBL/GenBank/DDBJ whole genome shotgun (WGS) entry which is preliminary data.</text>
</comment>
<dbReference type="EMBL" id="MU970259">
    <property type="protein sequence ID" value="KAK9318946.1"/>
    <property type="molecule type" value="Genomic_DNA"/>
</dbReference>
<keyword evidence="2" id="KW-1185">Reference proteome</keyword>
<reference evidence="2" key="1">
    <citation type="journal article" date="2024" name="Front. Bioeng. Biotechnol.">
        <title>Genome-scale model development and genomic sequencing of the oleaginous clade Lipomyces.</title>
        <authorList>
            <person name="Czajka J.J."/>
            <person name="Han Y."/>
            <person name="Kim J."/>
            <person name="Mondo S.J."/>
            <person name="Hofstad B.A."/>
            <person name="Robles A."/>
            <person name="Haridas S."/>
            <person name="Riley R."/>
            <person name="LaButti K."/>
            <person name="Pangilinan J."/>
            <person name="Andreopoulos W."/>
            <person name="Lipzen A."/>
            <person name="Yan J."/>
            <person name="Wang M."/>
            <person name="Ng V."/>
            <person name="Grigoriev I.V."/>
            <person name="Spatafora J.W."/>
            <person name="Magnuson J.K."/>
            <person name="Baker S.E."/>
            <person name="Pomraning K.R."/>
        </authorList>
    </citation>
    <scope>NUCLEOTIDE SEQUENCE [LARGE SCALE GENOMIC DNA]</scope>
    <source>
        <strain evidence="2">CBS 10300</strain>
    </source>
</reference>
<evidence type="ECO:0000313" key="1">
    <source>
        <dbReference type="EMBL" id="KAK9318946.1"/>
    </source>
</evidence>
<dbReference type="Proteomes" id="UP001489719">
    <property type="component" value="Unassembled WGS sequence"/>
</dbReference>
<proteinExistence type="predicted"/>
<evidence type="ECO:0000313" key="2">
    <source>
        <dbReference type="Proteomes" id="UP001489719"/>
    </source>
</evidence>
<gene>
    <name evidence="1" type="ORF">V1517DRAFT_334127</name>
</gene>
<organism evidence="1 2">
    <name type="scientific">Lipomyces orientalis</name>
    <dbReference type="NCBI Taxonomy" id="1233043"/>
    <lineage>
        <taxon>Eukaryota</taxon>
        <taxon>Fungi</taxon>
        <taxon>Dikarya</taxon>
        <taxon>Ascomycota</taxon>
        <taxon>Saccharomycotina</taxon>
        <taxon>Lipomycetes</taxon>
        <taxon>Lipomycetales</taxon>
        <taxon>Lipomycetaceae</taxon>
        <taxon>Lipomyces</taxon>
    </lineage>
</organism>